<proteinExistence type="predicted"/>
<gene>
    <name evidence="4" type="ORF">TRIADDRAFT_53001</name>
</gene>
<dbReference type="Pfam" id="PF12796">
    <property type="entry name" value="Ank_2"/>
    <property type="match status" value="2"/>
</dbReference>
<evidence type="ECO:0000256" key="3">
    <source>
        <dbReference type="PROSITE-ProRule" id="PRU00023"/>
    </source>
</evidence>
<dbReference type="STRING" id="10228.B3RN14"/>
<dbReference type="PANTHER" id="PTHR24198">
    <property type="entry name" value="ANKYRIN REPEAT AND PROTEIN KINASE DOMAIN-CONTAINING PROTEIN"/>
    <property type="match status" value="1"/>
</dbReference>
<feature type="repeat" description="ANK" evidence="3">
    <location>
        <begin position="116"/>
        <end position="148"/>
    </location>
</feature>
<dbReference type="PhylomeDB" id="B3RN14"/>
<dbReference type="PANTHER" id="PTHR24198:SF195">
    <property type="entry name" value="DEATH DOMAIN-CONTAINING PROTEIN"/>
    <property type="match status" value="1"/>
</dbReference>
<dbReference type="Proteomes" id="UP000009022">
    <property type="component" value="Unassembled WGS sequence"/>
</dbReference>
<evidence type="ECO:0000256" key="2">
    <source>
        <dbReference type="ARBA" id="ARBA00023043"/>
    </source>
</evidence>
<dbReference type="CTD" id="6750988"/>
<dbReference type="SMART" id="SM00248">
    <property type="entry name" value="ANK"/>
    <property type="match status" value="3"/>
</dbReference>
<dbReference type="SUPFAM" id="SSF48403">
    <property type="entry name" value="Ankyrin repeat"/>
    <property type="match status" value="1"/>
</dbReference>
<accession>B3RN14</accession>
<dbReference type="OrthoDB" id="194358at2759"/>
<dbReference type="RefSeq" id="XP_002109773.1">
    <property type="nucleotide sequence ID" value="XM_002109737.1"/>
</dbReference>
<dbReference type="Gene3D" id="1.25.40.20">
    <property type="entry name" value="Ankyrin repeat-containing domain"/>
    <property type="match status" value="2"/>
</dbReference>
<keyword evidence="1" id="KW-0677">Repeat</keyword>
<dbReference type="PROSITE" id="PS50297">
    <property type="entry name" value="ANK_REP_REGION"/>
    <property type="match status" value="2"/>
</dbReference>
<dbReference type="KEGG" id="tad:TRIADDRAFT_53001"/>
<reference evidence="4 5" key="1">
    <citation type="journal article" date="2008" name="Nature">
        <title>The Trichoplax genome and the nature of placozoans.</title>
        <authorList>
            <person name="Srivastava M."/>
            <person name="Begovic E."/>
            <person name="Chapman J."/>
            <person name="Putnam N.H."/>
            <person name="Hellsten U."/>
            <person name="Kawashima T."/>
            <person name="Kuo A."/>
            <person name="Mitros T."/>
            <person name="Salamov A."/>
            <person name="Carpenter M.L."/>
            <person name="Signorovitch A.Y."/>
            <person name="Moreno M.A."/>
            <person name="Kamm K."/>
            <person name="Grimwood J."/>
            <person name="Schmutz J."/>
            <person name="Shapiro H."/>
            <person name="Grigoriev I.V."/>
            <person name="Buss L.W."/>
            <person name="Schierwater B."/>
            <person name="Dellaporta S.L."/>
            <person name="Rokhsar D.S."/>
        </authorList>
    </citation>
    <scope>NUCLEOTIDE SEQUENCE [LARGE SCALE GENOMIC DNA]</scope>
    <source>
        <strain evidence="4 5">Grell-BS-1999</strain>
    </source>
</reference>
<evidence type="ECO:0000256" key="1">
    <source>
        <dbReference type="ARBA" id="ARBA00022737"/>
    </source>
</evidence>
<dbReference type="GeneID" id="6750988"/>
<evidence type="ECO:0000313" key="4">
    <source>
        <dbReference type="EMBL" id="EDV27939.1"/>
    </source>
</evidence>
<feature type="repeat" description="ANK" evidence="3">
    <location>
        <begin position="83"/>
        <end position="115"/>
    </location>
</feature>
<feature type="repeat" description="ANK" evidence="3">
    <location>
        <begin position="149"/>
        <end position="171"/>
    </location>
</feature>
<protein>
    <submittedName>
        <fullName evidence="4">Uncharacterized protein</fullName>
    </submittedName>
</protein>
<dbReference type="AlphaFoldDB" id="B3RN14"/>
<dbReference type="PROSITE" id="PS50088">
    <property type="entry name" value="ANK_REPEAT"/>
    <property type="match status" value="3"/>
</dbReference>
<name>B3RN14_TRIAD</name>
<evidence type="ECO:0000313" key="5">
    <source>
        <dbReference type="Proteomes" id="UP000009022"/>
    </source>
</evidence>
<dbReference type="HOGENOM" id="CLU_1339105_0_0_1"/>
<organism evidence="4 5">
    <name type="scientific">Trichoplax adhaerens</name>
    <name type="common">Trichoplax reptans</name>
    <dbReference type="NCBI Taxonomy" id="10228"/>
    <lineage>
        <taxon>Eukaryota</taxon>
        <taxon>Metazoa</taxon>
        <taxon>Placozoa</taxon>
        <taxon>Uniplacotomia</taxon>
        <taxon>Trichoplacea</taxon>
        <taxon>Trichoplacidae</taxon>
        <taxon>Trichoplax</taxon>
    </lineage>
</organism>
<keyword evidence="2 3" id="KW-0040">ANK repeat</keyword>
<dbReference type="InterPro" id="IPR002110">
    <property type="entry name" value="Ankyrin_rpt"/>
</dbReference>
<dbReference type="EMBL" id="DS985242">
    <property type="protein sequence ID" value="EDV27939.1"/>
    <property type="molecule type" value="Genomic_DNA"/>
</dbReference>
<dbReference type="InParanoid" id="B3RN14"/>
<sequence length="205" mass="22596">MSLANLRFWGKNKVAFANLPNNKEIPLEIRGSIISDAKFNPDENSTRDLFWAAKSGDIDILEDYLSDSDIVHDKFECNRLDRHKLSPLHYAAKYNRIDVVKYLLRYGADIDCIGGDGVTPLLIAAKHNSVDALKVLITLNGSTTLSNCNGESPLHVASRLGHIEACKALLEVSPILVNRVDHDKMTALHIACVKAKKEVCACLAS</sequence>
<keyword evidence="5" id="KW-1185">Reference proteome</keyword>
<dbReference type="eggNOG" id="KOG0504">
    <property type="taxonomic scope" value="Eukaryota"/>
</dbReference>
<dbReference type="InterPro" id="IPR036770">
    <property type="entry name" value="Ankyrin_rpt-contain_sf"/>
</dbReference>